<accession>A0AAI8W0Y3</accession>
<proteinExistence type="predicted"/>
<name>A0AAI8W0Y3_9PEZI</name>
<organism evidence="2 3">
    <name type="scientific">Anthostomella pinea</name>
    <dbReference type="NCBI Taxonomy" id="933095"/>
    <lineage>
        <taxon>Eukaryota</taxon>
        <taxon>Fungi</taxon>
        <taxon>Dikarya</taxon>
        <taxon>Ascomycota</taxon>
        <taxon>Pezizomycotina</taxon>
        <taxon>Sordariomycetes</taxon>
        <taxon>Xylariomycetidae</taxon>
        <taxon>Xylariales</taxon>
        <taxon>Xylariaceae</taxon>
        <taxon>Anthostomella</taxon>
    </lineage>
</organism>
<gene>
    <name evidence="2" type="ORF">KHLLAP_LOCUS14673</name>
</gene>
<dbReference type="SUPFAM" id="SSF52047">
    <property type="entry name" value="RNI-like"/>
    <property type="match status" value="1"/>
</dbReference>
<evidence type="ECO:0000313" key="2">
    <source>
        <dbReference type="EMBL" id="CAJ2514205.1"/>
    </source>
</evidence>
<protein>
    <submittedName>
        <fullName evidence="2">Uu.00g023240.m01.CDS01</fullName>
    </submittedName>
</protein>
<dbReference type="Gene3D" id="3.80.10.10">
    <property type="entry name" value="Ribonuclease Inhibitor"/>
    <property type="match status" value="1"/>
</dbReference>
<sequence>MMPQLSEELVQLIFSHLRVSTSAPNKRGQIDRVGPKTLASACLVSKTFLRVAQPELYHTLDLRYYGSPRRLLTSIAHRRELAACVRKVYIESWATQEDVDNEGPTTSPPEPALASEFSQLVEAIAFSTPLQDRLLVGLRDGLEDAEFALLLASCWNVEFLQFSAVFDLPSTLTAEVVRAASTQANDTTRYNPPLRRIHELHVDHWDTEDSTDLADLSGFLQLPALETLHGNMLSLGEESEPLPTSNLKQVSLQWSVFDASGFSNLLSACPQLTSLTVEWGGASVGESEIKFDEIGAALRDHGTALRKLRLDPKDAEEFSGEEHDAPLGDLTSLTSLRSLTVPQAALLGENTLDDEDGEDSDMPPSFLASTLPHSIETLRILLCDNEDVKTLDEQLWHLMSDKEFSALKAIRMNRSEKYSRVPTQLGWSDPSSNKFWVVLEKHGQDDSQVHGILRPGPDDPVSAQYSS</sequence>
<dbReference type="InterPro" id="IPR032675">
    <property type="entry name" value="LRR_dom_sf"/>
</dbReference>
<feature type="region of interest" description="Disordered" evidence="1">
    <location>
        <begin position="445"/>
        <end position="467"/>
    </location>
</feature>
<dbReference type="AlphaFoldDB" id="A0AAI8W0Y3"/>
<keyword evidence="3" id="KW-1185">Reference proteome</keyword>
<evidence type="ECO:0000256" key="1">
    <source>
        <dbReference type="SAM" id="MobiDB-lite"/>
    </source>
</evidence>
<comment type="caution">
    <text evidence="2">The sequence shown here is derived from an EMBL/GenBank/DDBJ whole genome shotgun (WGS) entry which is preliminary data.</text>
</comment>
<reference evidence="2" key="1">
    <citation type="submission" date="2023-10" db="EMBL/GenBank/DDBJ databases">
        <authorList>
            <person name="Hackl T."/>
        </authorList>
    </citation>
    <scope>NUCLEOTIDE SEQUENCE</scope>
</reference>
<dbReference type="Proteomes" id="UP001295740">
    <property type="component" value="Unassembled WGS sequence"/>
</dbReference>
<evidence type="ECO:0000313" key="3">
    <source>
        <dbReference type="Proteomes" id="UP001295740"/>
    </source>
</evidence>
<dbReference type="EMBL" id="CAUWAG010000020">
    <property type="protein sequence ID" value="CAJ2514205.1"/>
    <property type="molecule type" value="Genomic_DNA"/>
</dbReference>